<keyword evidence="4 12" id="KW-0812">Transmembrane</keyword>
<comment type="subcellular location">
    <subcellularLocation>
        <location evidence="1">Membrane</location>
        <topology evidence="1">Multi-pass membrane protein</topology>
    </subcellularLocation>
</comment>
<dbReference type="PRINTS" id="PR00075">
    <property type="entry name" value="FACDDSATRASE"/>
</dbReference>
<proteinExistence type="inferred from homology"/>
<evidence type="ECO:0000256" key="5">
    <source>
        <dbReference type="ARBA" id="ARBA00022832"/>
    </source>
</evidence>
<name>A0ABS0P1Q3_9BRAD</name>
<keyword evidence="3" id="KW-0444">Lipid biosynthesis</keyword>
<accession>A0ABS0P1Q3</accession>
<dbReference type="InterPro" id="IPR015876">
    <property type="entry name" value="Acyl-CoA_DS"/>
</dbReference>
<feature type="domain" description="Fatty acid desaturase" evidence="13">
    <location>
        <begin position="24"/>
        <end position="236"/>
    </location>
</feature>
<keyword evidence="9" id="KW-0443">Lipid metabolism</keyword>
<evidence type="ECO:0000256" key="2">
    <source>
        <dbReference type="ARBA" id="ARBA00008749"/>
    </source>
</evidence>
<evidence type="ECO:0000256" key="1">
    <source>
        <dbReference type="ARBA" id="ARBA00004141"/>
    </source>
</evidence>
<dbReference type="PANTHER" id="PTHR11351:SF31">
    <property type="entry name" value="DESATURASE 1, ISOFORM A-RELATED"/>
    <property type="match status" value="1"/>
</dbReference>
<keyword evidence="8" id="KW-0408">Iron</keyword>
<dbReference type="Pfam" id="PF00487">
    <property type="entry name" value="FA_desaturase"/>
    <property type="match status" value="1"/>
</dbReference>
<evidence type="ECO:0000256" key="9">
    <source>
        <dbReference type="ARBA" id="ARBA00023098"/>
    </source>
</evidence>
<sequence>MYPQVLPFLLIHVGCVAAIWSGVSWQAAGLCVALYWLRMFAITAGYHRYFSHRAYATSRVFQFVLAFLAQSSAQKSVLWWAAKHRHHHLHSDTTQDVHSPRHKGFLYSHVGWIFYRQHDGTDLVKVSDLASYPELMWLHRLELLPAVVLAGLCFLIGGWSGLVVGFLWSTVVLYHATFCINSLAHVHGRKRYVTGDDSRNNWLLAFLTMGEGWHNNHHAYQASARQGFYWYEIDLTYYVLVAMSWLGIVWDLKTPPMQVLRNEHRLGSRAIRQAAEQLAGRFNPEHIASAIKTSIHETELSLRDALLLLQQRADLRLPSVPTRDQLLAEAQRMFAKTISLEDIVDRAHELLSDSVSFLLVTPAQPVHAKSTANGGV</sequence>
<reference evidence="14 15" key="1">
    <citation type="submission" date="2020-07" db="EMBL/GenBank/DDBJ databases">
        <title>Bradyrhizobium diversity isolated from nodules of indigenous legumes of Western Australia.</title>
        <authorList>
            <person name="Klepa M.S."/>
        </authorList>
    </citation>
    <scope>NUCLEOTIDE SEQUENCE [LARGE SCALE GENOMIC DNA]</scope>
    <source>
        <strain evidence="14 15">CNPSo 4019</strain>
    </source>
</reference>
<comment type="similarity">
    <text evidence="2">Belongs to the fatty acid desaturase type 2 family.</text>
</comment>
<dbReference type="EMBL" id="JACEGD010000011">
    <property type="protein sequence ID" value="MBH5387191.1"/>
    <property type="molecule type" value="Genomic_DNA"/>
</dbReference>
<keyword evidence="11" id="KW-0275">Fatty acid biosynthesis</keyword>
<evidence type="ECO:0000256" key="12">
    <source>
        <dbReference type="SAM" id="Phobius"/>
    </source>
</evidence>
<dbReference type="CDD" id="cd03505">
    <property type="entry name" value="Delta9-FADS-like"/>
    <property type="match status" value="1"/>
</dbReference>
<evidence type="ECO:0000313" key="14">
    <source>
        <dbReference type="EMBL" id="MBH5387191.1"/>
    </source>
</evidence>
<feature type="transmembrane region" description="Helical" evidence="12">
    <location>
        <begin position="143"/>
        <end position="168"/>
    </location>
</feature>
<evidence type="ECO:0000256" key="4">
    <source>
        <dbReference type="ARBA" id="ARBA00022692"/>
    </source>
</evidence>
<feature type="transmembrane region" description="Helical" evidence="12">
    <location>
        <begin position="6"/>
        <end position="37"/>
    </location>
</feature>
<evidence type="ECO:0000256" key="3">
    <source>
        <dbReference type="ARBA" id="ARBA00022516"/>
    </source>
</evidence>
<evidence type="ECO:0000256" key="11">
    <source>
        <dbReference type="ARBA" id="ARBA00023160"/>
    </source>
</evidence>
<dbReference type="InterPro" id="IPR005804">
    <property type="entry name" value="FA_desaturase_dom"/>
</dbReference>
<gene>
    <name evidence="14" type="ORF">H1B27_13035</name>
</gene>
<dbReference type="Proteomes" id="UP001194539">
    <property type="component" value="Unassembled WGS sequence"/>
</dbReference>
<evidence type="ECO:0000256" key="10">
    <source>
        <dbReference type="ARBA" id="ARBA00023136"/>
    </source>
</evidence>
<dbReference type="PANTHER" id="PTHR11351">
    <property type="entry name" value="ACYL-COA DESATURASE"/>
    <property type="match status" value="1"/>
</dbReference>
<evidence type="ECO:0000256" key="7">
    <source>
        <dbReference type="ARBA" id="ARBA00023002"/>
    </source>
</evidence>
<organism evidence="14 15">
    <name type="scientific">Bradyrhizobium diversitatis</name>
    <dbReference type="NCBI Taxonomy" id="2755406"/>
    <lineage>
        <taxon>Bacteria</taxon>
        <taxon>Pseudomonadati</taxon>
        <taxon>Pseudomonadota</taxon>
        <taxon>Alphaproteobacteria</taxon>
        <taxon>Hyphomicrobiales</taxon>
        <taxon>Nitrobacteraceae</taxon>
        <taxon>Bradyrhizobium</taxon>
    </lineage>
</organism>
<keyword evidence="15" id="KW-1185">Reference proteome</keyword>
<evidence type="ECO:0000256" key="8">
    <source>
        <dbReference type="ARBA" id="ARBA00023004"/>
    </source>
</evidence>
<keyword evidence="5" id="KW-0276">Fatty acid metabolism</keyword>
<keyword evidence="7" id="KW-0560">Oxidoreductase</keyword>
<feature type="transmembrane region" description="Helical" evidence="12">
    <location>
        <begin position="235"/>
        <end position="252"/>
    </location>
</feature>
<evidence type="ECO:0000313" key="15">
    <source>
        <dbReference type="Proteomes" id="UP001194539"/>
    </source>
</evidence>
<comment type="caution">
    <text evidence="14">The sequence shown here is derived from an EMBL/GenBank/DDBJ whole genome shotgun (WGS) entry which is preliminary data.</text>
</comment>
<evidence type="ECO:0000259" key="13">
    <source>
        <dbReference type="Pfam" id="PF00487"/>
    </source>
</evidence>
<keyword evidence="6 12" id="KW-1133">Transmembrane helix</keyword>
<protein>
    <submittedName>
        <fullName evidence="14">Acyl-CoA desaturase</fullName>
    </submittedName>
</protein>
<keyword evidence="10 12" id="KW-0472">Membrane</keyword>
<evidence type="ECO:0000256" key="6">
    <source>
        <dbReference type="ARBA" id="ARBA00022989"/>
    </source>
</evidence>